<evidence type="ECO:0000256" key="1">
    <source>
        <dbReference type="ARBA" id="ARBA00010254"/>
    </source>
</evidence>
<name>A0A3E4QYE5_9ACTN</name>
<dbReference type="SUPFAM" id="SSF50249">
    <property type="entry name" value="Nucleic acid-binding proteins"/>
    <property type="match status" value="1"/>
</dbReference>
<comment type="similarity">
    <text evidence="1 6 7">Belongs to the universal ribosomal protein uS17 family.</text>
</comment>
<proteinExistence type="inferred from homology"/>
<dbReference type="CDD" id="cd00364">
    <property type="entry name" value="Ribosomal_uS17"/>
    <property type="match status" value="1"/>
</dbReference>
<dbReference type="RefSeq" id="WP_117678758.1">
    <property type="nucleotide sequence ID" value="NZ_CAJJKC010000005.1"/>
</dbReference>
<dbReference type="Proteomes" id="UP000260943">
    <property type="component" value="Unassembled WGS sequence"/>
</dbReference>
<keyword evidence="2 6" id="KW-0699">rRNA-binding</keyword>
<comment type="function">
    <text evidence="6">One of the primary rRNA binding proteins, it binds specifically to the 5'-end of 16S ribosomal RNA.</text>
</comment>
<dbReference type="PANTHER" id="PTHR10744">
    <property type="entry name" value="40S RIBOSOMAL PROTEIN S11 FAMILY MEMBER"/>
    <property type="match status" value="1"/>
</dbReference>
<dbReference type="GO" id="GO:0022627">
    <property type="term" value="C:cytosolic small ribosomal subunit"/>
    <property type="evidence" value="ECO:0007669"/>
    <property type="project" value="UniProtKB-UniRule"/>
</dbReference>
<keyword evidence="5 6" id="KW-0687">Ribonucleoprotein</keyword>
<dbReference type="NCBIfam" id="TIGR03635">
    <property type="entry name" value="uS17_bact"/>
    <property type="match status" value="1"/>
</dbReference>
<dbReference type="EMBL" id="QSRJ01000001">
    <property type="protein sequence ID" value="RGL12236.1"/>
    <property type="molecule type" value="Genomic_DNA"/>
</dbReference>
<dbReference type="HAMAP" id="MF_01345_B">
    <property type="entry name" value="Ribosomal_uS17_B"/>
    <property type="match status" value="1"/>
</dbReference>
<keyword evidence="3 6" id="KW-0694">RNA-binding</keyword>
<sequence length="89" mass="10192">MTETTVARNSRKVRQGVVVSISGNKTIVVQITERKRHPKYGKMMTSTKKLHAHDEECTAGLGDTVKVMETRPLSKMKRWRLVEIIERAK</sequence>
<dbReference type="InterPro" id="IPR000266">
    <property type="entry name" value="Ribosomal_uS17"/>
</dbReference>
<evidence type="ECO:0000256" key="3">
    <source>
        <dbReference type="ARBA" id="ARBA00022884"/>
    </source>
</evidence>
<keyword evidence="4 6" id="KW-0689">Ribosomal protein</keyword>
<dbReference type="Pfam" id="PF00366">
    <property type="entry name" value="Ribosomal_S17"/>
    <property type="match status" value="1"/>
</dbReference>
<protein>
    <recommendedName>
        <fullName evidence="6">Small ribosomal subunit protein uS17</fullName>
    </recommendedName>
</protein>
<dbReference type="GO" id="GO:0006412">
    <property type="term" value="P:translation"/>
    <property type="evidence" value="ECO:0007669"/>
    <property type="project" value="UniProtKB-UniRule"/>
</dbReference>
<evidence type="ECO:0000256" key="5">
    <source>
        <dbReference type="ARBA" id="ARBA00023274"/>
    </source>
</evidence>
<reference evidence="8 9" key="1">
    <citation type="submission" date="2018-08" db="EMBL/GenBank/DDBJ databases">
        <title>A genome reference for cultivated species of the human gut microbiota.</title>
        <authorList>
            <person name="Zou Y."/>
            <person name="Xue W."/>
            <person name="Luo G."/>
        </authorList>
    </citation>
    <scope>NUCLEOTIDE SEQUENCE [LARGE SCALE GENOMIC DNA]</scope>
    <source>
        <strain evidence="8 9">TF08-14</strain>
    </source>
</reference>
<dbReference type="PROSITE" id="PS00056">
    <property type="entry name" value="RIBOSOMAL_S17"/>
    <property type="match status" value="1"/>
</dbReference>
<organism evidence="8 9">
    <name type="scientific">Collinsella tanakaei</name>
    <dbReference type="NCBI Taxonomy" id="626935"/>
    <lineage>
        <taxon>Bacteria</taxon>
        <taxon>Bacillati</taxon>
        <taxon>Actinomycetota</taxon>
        <taxon>Coriobacteriia</taxon>
        <taxon>Coriobacteriales</taxon>
        <taxon>Coriobacteriaceae</taxon>
        <taxon>Collinsella</taxon>
    </lineage>
</organism>
<dbReference type="Gene3D" id="2.40.50.140">
    <property type="entry name" value="Nucleic acid-binding proteins"/>
    <property type="match status" value="1"/>
</dbReference>
<dbReference type="PANTHER" id="PTHR10744:SF1">
    <property type="entry name" value="SMALL RIBOSOMAL SUBUNIT PROTEIN US17M"/>
    <property type="match status" value="1"/>
</dbReference>
<comment type="subunit">
    <text evidence="6">Part of the 30S ribosomal subunit.</text>
</comment>
<dbReference type="InterPro" id="IPR019984">
    <property type="entry name" value="Ribosomal_uS17_bact/chlr"/>
</dbReference>
<dbReference type="AlphaFoldDB" id="A0A3E4QYE5"/>
<dbReference type="GO" id="GO:0003735">
    <property type="term" value="F:structural constituent of ribosome"/>
    <property type="evidence" value="ECO:0007669"/>
    <property type="project" value="UniProtKB-UniRule"/>
</dbReference>
<evidence type="ECO:0000256" key="7">
    <source>
        <dbReference type="RuleBase" id="RU003872"/>
    </source>
</evidence>
<accession>A0A3E4QYE5</accession>
<evidence type="ECO:0000256" key="6">
    <source>
        <dbReference type="HAMAP-Rule" id="MF_01345"/>
    </source>
</evidence>
<evidence type="ECO:0000256" key="4">
    <source>
        <dbReference type="ARBA" id="ARBA00022980"/>
    </source>
</evidence>
<dbReference type="PRINTS" id="PR00973">
    <property type="entry name" value="RIBOSOMALS17"/>
</dbReference>
<comment type="caution">
    <text evidence="8">The sequence shown here is derived from an EMBL/GenBank/DDBJ whole genome shotgun (WGS) entry which is preliminary data.</text>
</comment>
<evidence type="ECO:0000313" key="9">
    <source>
        <dbReference type="Proteomes" id="UP000260943"/>
    </source>
</evidence>
<evidence type="ECO:0000256" key="2">
    <source>
        <dbReference type="ARBA" id="ARBA00022730"/>
    </source>
</evidence>
<dbReference type="NCBIfam" id="NF004123">
    <property type="entry name" value="PRK05610.1"/>
    <property type="match status" value="1"/>
</dbReference>
<evidence type="ECO:0000313" key="8">
    <source>
        <dbReference type="EMBL" id="RGL12236.1"/>
    </source>
</evidence>
<dbReference type="InterPro" id="IPR019979">
    <property type="entry name" value="Ribosomal_uS17_CS"/>
</dbReference>
<gene>
    <name evidence="6" type="primary">rpsQ</name>
    <name evidence="8" type="ORF">DXC81_00825</name>
</gene>
<dbReference type="InterPro" id="IPR012340">
    <property type="entry name" value="NA-bd_OB-fold"/>
</dbReference>
<dbReference type="GO" id="GO:0019843">
    <property type="term" value="F:rRNA binding"/>
    <property type="evidence" value="ECO:0007669"/>
    <property type="project" value="UniProtKB-UniRule"/>
</dbReference>